<keyword evidence="4" id="KW-0347">Helicase</keyword>
<dbReference type="EMBL" id="UYRU01080067">
    <property type="protein sequence ID" value="VDN30730.1"/>
    <property type="molecule type" value="Genomic_DNA"/>
</dbReference>
<evidence type="ECO:0000256" key="2">
    <source>
        <dbReference type="ARBA" id="ARBA00022801"/>
    </source>
</evidence>
<dbReference type="InterPro" id="IPR011545">
    <property type="entry name" value="DEAD/DEAH_box_helicase_dom"/>
</dbReference>
<feature type="domain" description="Helicase ATP-binding" evidence="5">
    <location>
        <begin position="8"/>
        <end position="204"/>
    </location>
</feature>
<dbReference type="GO" id="GO:0005524">
    <property type="term" value="F:ATP binding"/>
    <property type="evidence" value="ECO:0007669"/>
    <property type="project" value="UniProtKB-UniRule"/>
</dbReference>
<comment type="catalytic activity">
    <reaction evidence="4">
        <text>ATP + H2O = ADP + phosphate + H(+)</text>
        <dbReference type="Rhea" id="RHEA:13065"/>
        <dbReference type="ChEBI" id="CHEBI:15377"/>
        <dbReference type="ChEBI" id="CHEBI:15378"/>
        <dbReference type="ChEBI" id="CHEBI:30616"/>
        <dbReference type="ChEBI" id="CHEBI:43474"/>
        <dbReference type="ChEBI" id="CHEBI:456216"/>
        <dbReference type="EC" id="3.6.4.13"/>
    </reaction>
</comment>
<protein>
    <recommendedName>
        <fullName evidence="4">ATP-dependent RNA helicase</fullName>
        <ecNumber evidence="4">3.6.4.13</ecNumber>
    </recommendedName>
</protein>
<dbReference type="InterPro" id="IPR014001">
    <property type="entry name" value="Helicase_ATP-bd"/>
</dbReference>
<dbReference type="Pfam" id="PF00270">
    <property type="entry name" value="DEAD"/>
    <property type="match status" value="1"/>
</dbReference>
<dbReference type="PANTHER" id="PTHR24031">
    <property type="entry name" value="RNA HELICASE"/>
    <property type="match status" value="1"/>
</dbReference>
<dbReference type="GO" id="GO:0016787">
    <property type="term" value="F:hydrolase activity"/>
    <property type="evidence" value="ECO:0007669"/>
    <property type="project" value="UniProtKB-KW"/>
</dbReference>
<dbReference type="GO" id="GO:0003723">
    <property type="term" value="F:RNA binding"/>
    <property type="evidence" value="ECO:0007669"/>
    <property type="project" value="UniProtKB-UniRule"/>
</dbReference>
<dbReference type="InterPro" id="IPR027417">
    <property type="entry name" value="P-loop_NTPase"/>
</dbReference>
<organism evidence="6 7">
    <name type="scientific">Dibothriocephalus latus</name>
    <name type="common">Fish tapeworm</name>
    <name type="synonym">Diphyllobothrium latum</name>
    <dbReference type="NCBI Taxonomy" id="60516"/>
    <lineage>
        <taxon>Eukaryota</taxon>
        <taxon>Metazoa</taxon>
        <taxon>Spiralia</taxon>
        <taxon>Lophotrochozoa</taxon>
        <taxon>Platyhelminthes</taxon>
        <taxon>Cestoda</taxon>
        <taxon>Eucestoda</taxon>
        <taxon>Diphyllobothriidea</taxon>
        <taxon>Diphyllobothriidae</taxon>
        <taxon>Dibothriocephalus</taxon>
    </lineage>
</organism>
<dbReference type="SMART" id="SM00487">
    <property type="entry name" value="DEXDc"/>
    <property type="match status" value="1"/>
</dbReference>
<keyword evidence="1 4" id="KW-0547">Nucleotide-binding</keyword>
<keyword evidence="7" id="KW-1185">Reference proteome</keyword>
<dbReference type="OrthoDB" id="10259843at2759"/>
<dbReference type="EC" id="3.6.4.13" evidence="4"/>
<evidence type="ECO:0000256" key="3">
    <source>
        <dbReference type="ARBA" id="ARBA00022840"/>
    </source>
</evidence>
<evidence type="ECO:0000256" key="4">
    <source>
        <dbReference type="RuleBase" id="RU365068"/>
    </source>
</evidence>
<accession>A0A3P7MV61</accession>
<evidence type="ECO:0000259" key="5">
    <source>
        <dbReference type="PROSITE" id="PS51192"/>
    </source>
</evidence>
<evidence type="ECO:0000256" key="1">
    <source>
        <dbReference type="ARBA" id="ARBA00022741"/>
    </source>
</evidence>
<dbReference type="Gene3D" id="3.40.50.300">
    <property type="entry name" value="P-loop containing nucleotide triphosphate hydrolases"/>
    <property type="match status" value="1"/>
</dbReference>
<reference evidence="6 7" key="1">
    <citation type="submission" date="2018-11" db="EMBL/GenBank/DDBJ databases">
        <authorList>
            <consortium name="Pathogen Informatics"/>
        </authorList>
    </citation>
    <scope>NUCLEOTIDE SEQUENCE [LARGE SCALE GENOMIC DNA]</scope>
</reference>
<feature type="non-terminal residue" evidence="6">
    <location>
        <position position="205"/>
    </location>
</feature>
<evidence type="ECO:0000313" key="6">
    <source>
        <dbReference type="EMBL" id="VDN30730.1"/>
    </source>
</evidence>
<name>A0A3P7MV61_DIBLA</name>
<dbReference type="Proteomes" id="UP000281553">
    <property type="component" value="Unassembled WGS sequence"/>
</dbReference>
<evidence type="ECO:0000313" key="7">
    <source>
        <dbReference type="Proteomes" id="UP000281553"/>
    </source>
</evidence>
<comment type="similarity">
    <text evidence="4">Belongs to the DEAD box helicase family.</text>
</comment>
<dbReference type="GO" id="GO:0003724">
    <property type="term" value="F:RNA helicase activity"/>
    <property type="evidence" value="ECO:0007669"/>
    <property type="project" value="UniProtKB-EC"/>
</dbReference>
<comment type="domain">
    <text evidence="4">The Q motif is unique to and characteristic of the DEAD box family of RNA helicases and controls ATP binding and hydrolysis.</text>
</comment>
<dbReference type="SUPFAM" id="SSF52540">
    <property type="entry name" value="P-loop containing nucleoside triphosphate hydrolases"/>
    <property type="match status" value="1"/>
</dbReference>
<feature type="non-terminal residue" evidence="6">
    <location>
        <position position="1"/>
    </location>
</feature>
<keyword evidence="4" id="KW-0694">RNA-binding</keyword>
<gene>
    <name evidence="6" type="ORF">DILT_LOCUS15597</name>
</gene>
<sequence length="205" mass="22383">CLPKSTVIPLLLGKKDVAVEAVTGSGKTLAFVIPIVELLARRLEPWKKHEIGALVISPTFELAGQILEVFQAFLKHFTDEDGQPLWTSILLAGGGGAGAKTNRLEDLQRFVATGATIMVATPGRLVDMVTKAAALGQVSADQSHNPILRGFRSLVSSRAFFLLPKSNIYRRRKGVHRQRLICYLTFRIIISSIHLQRMNTLAGAS</sequence>
<dbReference type="PROSITE" id="PS51192">
    <property type="entry name" value="HELICASE_ATP_BIND_1"/>
    <property type="match status" value="1"/>
</dbReference>
<keyword evidence="3 4" id="KW-0067">ATP-binding</keyword>
<keyword evidence="2 4" id="KW-0378">Hydrolase</keyword>
<dbReference type="AlphaFoldDB" id="A0A3P7MV61"/>
<proteinExistence type="inferred from homology"/>
<comment type="function">
    <text evidence="4">RNA helicase.</text>
</comment>